<evidence type="ECO:0000256" key="7">
    <source>
        <dbReference type="ARBA" id="ARBA00022692"/>
    </source>
</evidence>
<dbReference type="CDD" id="cd06225">
    <property type="entry name" value="HAMP"/>
    <property type="match status" value="1"/>
</dbReference>
<evidence type="ECO:0000256" key="12">
    <source>
        <dbReference type="ARBA" id="ARBA00023012"/>
    </source>
</evidence>
<evidence type="ECO:0000256" key="13">
    <source>
        <dbReference type="ARBA" id="ARBA00023136"/>
    </source>
</evidence>
<dbReference type="Proteomes" id="UP000036867">
    <property type="component" value="Unassembled WGS sequence"/>
</dbReference>
<dbReference type="SMART" id="SM00304">
    <property type="entry name" value="HAMP"/>
    <property type="match status" value="1"/>
</dbReference>
<evidence type="ECO:0000313" key="16">
    <source>
        <dbReference type="EMBL" id="KOO48346.1"/>
    </source>
</evidence>
<keyword evidence="10" id="KW-0067">ATP-binding</keyword>
<dbReference type="SUPFAM" id="SSF55874">
    <property type="entry name" value="ATPase domain of HSP90 chaperone/DNA topoisomerase II/histidine kinase"/>
    <property type="match status" value="1"/>
</dbReference>
<dbReference type="Gene3D" id="6.10.340.10">
    <property type="match status" value="1"/>
</dbReference>
<keyword evidence="9 16" id="KW-0418">Kinase</keyword>
<dbReference type="Gene3D" id="3.30.565.10">
    <property type="entry name" value="Histidine kinase-like ATPase, C-terminal domain"/>
    <property type="match status" value="1"/>
</dbReference>
<evidence type="ECO:0000259" key="14">
    <source>
        <dbReference type="PROSITE" id="PS50109"/>
    </source>
</evidence>
<dbReference type="GO" id="GO:0005886">
    <property type="term" value="C:plasma membrane"/>
    <property type="evidence" value="ECO:0007669"/>
    <property type="project" value="UniProtKB-SubCell"/>
</dbReference>
<keyword evidence="4" id="KW-1003">Cell membrane</keyword>
<keyword evidence="17" id="KW-1185">Reference proteome</keyword>
<reference evidence="17" key="1">
    <citation type="submission" date="2015-08" db="EMBL/GenBank/DDBJ databases">
        <title>Fjat-10028 dsm 16317.</title>
        <authorList>
            <person name="Liu B."/>
            <person name="Wang J."/>
            <person name="Zhu Y."/>
            <person name="Liu G."/>
            <person name="Chen Q."/>
            <person name="Chen Z."/>
            <person name="Lan J."/>
            <person name="Che J."/>
            <person name="Ge C."/>
            <person name="Shi H."/>
            <person name="Pan Z."/>
            <person name="Liu X."/>
        </authorList>
    </citation>
    <scope>NUCLEOTIDE SEQUENCE [LARGE SCALE GENOMIC DNA]</scope>
    <source>
        <strain evidence="17">DSM 16317</strain>
    </source>
</reference>
<keyword evidence="11" id="KW-1133">Transmembrane helix</keyword>
<evidence type="ECO:0000256" key="10">
    <source>
        <dbReference type="ARBA" id="ARBA00022840"/>
    </source>
</evidence>
<dbReference type="InterPro" id="IPR003594">
    <property type="entry name" value="HATPase_dom"/>
</dbReference>
<evidence type="ECO:0000256" key="3">
    <source>
        <dbReference type="ARBA" id="ARBA00012438"/>
    </source>
</evidence>
<feature type="domain" description="Histidine kinase" evidence="14">
    <location>
        <begin position="257"/>
        <end position="473"/>
    </location>
</feature>
<keyword evidence="12" id="KW-0902">Two-component regulatory system</keyword>
<sequence length="474" mass="53735">MLKNRKKKRVSLTRYWTTRYLLTLCIGLTIIAFISAIWLRHTTLVYRLDMIEFMAEEMTHRISDNVDAGIPSGDNPGLFRERDRFMNMDIKPVIYIVNTEGKIISSNRPKGPREQTIQADILSSSDEVQKLTYNGTSKVFYAVKKKIEIADEQVGWVVIVESKERLTHLNQEYGQLAIMIGSLALLGLGAIYFLSRRLATPIKEVAAAAKQVQQGNYNIKLPENLKEEEVYELVRSFKEMAMRLEQLESMRTELLAGVTHELKTPVTSISGLLQAIQDGVVSGDDAREFVKMAINETSKLKTMVGDLLAFNSFAVNAIPVKFEELEINQMLKDVVNQWRLMQDTDDIQLTLTTLKELVTVNIDAIRFQQIFTNLFTNAEQAMKGQGNINVVLYDEKESVVITVSDHGQGIPKEEQDLVFERFYRGENKKYEVRGLGLGLPLSRMMAQSIHGDLQLVESSEKGTTFKLIIPKATN</sequence>
<evidence type="ECO:0000256" key="1">
    <source>
        <dbReference type="ARBA" id="ARBA00000085"/>
    </source>
</evidence>
<dbReference type="Gene3D" id="1.10.287.130">
    <property type="match status" value="1"/>
</dbReference>
<dbReference type="CDD" id="cd00082">
    <property type="entry name" value="HisKA"/>
    <property type="match status" value="1"/>
</dbReference>
<evidence type="ECO:0000256" key="5">
    <source>
        <dbReference type="ARBA" id="ARBA00022553"/>
    </source>
</evidence>
<dbReference type="GO" id="GO:0005524">
    <property type="term" value="F:ATP binding"/>
    <property type="evidence" value="ECO:0007669"/>
    <property type="project" value="UniProtKB-KW"/>
</dbReference>
<dbReference type="SUPFAM" id="SSF47384">
    <property type="entry name" value="Homodimeric domain of signal transducing histidine kinase"/>
    <property type="match status" value="1"/>
</dbReference>
<evidence type="ECO:0000256" key="2">
    <source>
        <dbReference type="ARBA" id="ARBA00004651"/>
    </source>
</evidence>
<dbReference type="InterPro" id="IPR004358">
    <property type="entry name" value="Sig_transdc_His_kin-like_C"/>
</dbReference>
<dbReference type="GeneID" id="301138047"/>
<dbReference type="InterPro" id="IPR036097">
    <property type="entry name" value="HisK_dim/P_sf"/>
</dbReference>
<dbReference type="CDD" id="cd00075">
    <property type="entry name" value="HATPase"/>
    <property type="match status" value="1"/>
</dbReference>
<dbReference type="GO" id="GO:0000155">
    <property type="term" value="F:phosphorelay sensor kinase activity"/>
    <property type="evidence" value="ECO:0007669"/>
    <property type="project" value="InterPro"/>
</dbReference>
<evidence type="ECO:0000256" key="4">
    <source>
        <dbReference type="ARBA" id="ARBA00022475"/>
    </source>
</evidence>
<dbReference type="SMART" id="SM00387">
    <property type="entry name" value="HATPase_c"/>
    <property type="match status" value="1"/>
</dbReference>
<gene>
    <name evidence="16" type="ORF">AMD00_18285</name>
</gene>
<dbReference type="InterPro" id="IPR003661">
    <property type="entry name" value="HisK_dim/P_dom"/>
</dbReference>
<dbReference type="EC" id="2.7.13.3" evidence="3"/>
<dbReference type="InterPro" id="IPR036890">
    <property type="entry name" value="HATPase_C_sf"/>
</dbReference>
<accession>A0A0M0LBA5</accession>
<dbReference type="EMBL" id="LILB01000007">
    <property type="protein sequence ID" value="KOO48346.1"/>
    <property type="molecule type" value="Genomic_DNA"/>
</dbReference>
<proteinExistence type="predicted"/>
<dbReference type="InterPro" id="IPR003660">
    <property type="entry name" value="HAMP_dom"/>
</dbReference>
<keyword evidence="13" id="KW-0472">Membrane</keyword>
<dbReference type="Pfam" id="PF00672">
    <property type="entry name" value="HAMP"/>
    <property type="match status" value="1"/>
</dbReference>
<dbReference type="SMART" id="SM00388">
    <property type="entry name" value="HisKA"/>
    <property type="match status" value="1"/>
</dbReference>
<keyword evidence="8" id="KW-0547">Nucleotide-binding</keyword>
<dbReference type="PANTHER" id="PTHR45436">
    <property type="entry name" value="SENSOR HISTIDINE KINASE YKOH"/>
    <property type="match status" value="1"/>
</dbReference>
<dbReference type="PROSITE" id="PS50109">
    <property type="entry name" value="HIS_KIN"/>
    <property type="match status" value="1"/>
</dbReference>
<evidence type="ECO:0000256" key="6">
    <source>
        <dbReference type="ARBA" id="ARBA00022679"/>
    </source>
</evidence>
<dbReference type="RefSeq" id="WP_053418480.1">
    <property type="nucleotide sequence ID" value="NZ_JBCMHV010000016.1"/>
</dbReference>
<dbReference type="OrthoDB" id="9813151at2"/>
<keyword evidence="5" id="KW-0597">Phosphoprotein</keyword>
<evidence type="ECO:0000256" key="9">
    <source>
        <dbReference type="ARBA" id="ARBA00022777"/>
    </source>
</evidence>
<evidence type="ECO:0000256" key="11">
    <source>
        <dbReference type="ARBA" id="ARBA00022989"/>
    </source>
</evidence>
<keyword evidence="6" id="KW-0808">Transferase</keyword>
<dbReference type="InterPro" id="IPR050428">
    <property type="entry name" value="TCS_sensor_his_kinase"/>
</dbReference>
<dbReference type="STRING" id="263475.AMD00_18285"/>
<name>A0A0M0LBA5_9BACL</name>
<dbReference type="PROSITE" id="PS50885">
    <property type="entry name" value="HAMP"/>
    <property type="match status" value="1"/>
</dbReference>
<dbReference type="Pfam" id="PF02518">
    <property type="entry name" value="HATPase_c"/>
    <property type="match status" value="1"/>
</dbReference>
<evidence type="ECO:0000259" key="15">
    <source>
        <dbReference type="PROSITE" id="PS50885"/>
    </source>
</evidence>
<comment type="catalytic activity">
    <reaction evidence="1">
        <text>ATP + protein L-histidine = ADP + protein N-phospho-L-histidine.</text>
        <dbReference type="EC" id="2.7.13.3"/>
    </reaction>
</comment>
<dbReference type="Pfam" id="PF00512">
    <property type="entry name" value="HisKA"/>
    <property type="match status" value="1"/>
</dbReference>
<dbReference type="SUPFAM" id="SSF158472">
    <property type="entry name" value="HAMP domain-like"/>
    <property type="match status" value="1"/>
</dbReference>
<evidence type="ECO:0000256" key="8">
    <source>
        <dbReference type="ARBA" id="ARBA00022741"/>
    </source>
</evidence>
<feature type="domain" description="HAMP" evidence="15">
    <location>
        <begin position="196"/>
        <end position="249"/>
    </location>
</feature>
<protein>
    <recommendedName>
        <fullName evidence="3">histidine kinase</fullName>
        <ecNumber evidence="3">2.7.13.3</ecNumber>
    </recommendedName>
</protein>
<keyword evidence="7" id="KW-0812">Transmembrane</keyword>
<dbReference type="AlphaFoldDB" id="A0A0M0LBA5"/>
<dbReference type="PRINTS" id="PR00344">
    <property type="entry name" value="BCTRLSENSOR"/>
</dbReference>
<dbReference type="PATRIC" id="fig|263475.3.peg.2497"/>
<dbReference type="PANTHER" id="PTHR45436:SF5">
    <property type="entry name" value="SENSOR HISTIDINE KINASE TRCS"/>
    <property type="match status" value="1"/>
</dbReference>
<evidence type="ECO:0000313" key="17">
    <source>
        <dbReference type="Proteomes" id="UP000036867"/>
    </source>
</evidence>
<dbReference type="InterPro" id="IPR005467">
    <property type="entry name" value="His_kinase_dom"/>
</dbReference>
<organism evidence="16 17">
    <name type="scientific">Viridibacillus arvi</name>
    <dbReference type="NCBI Taxonomy" id="263475"/>
    <lineage>
        <taxon>Bacteria</taxon>
        <taxon>Bacillati</taxon>
        <taxon>Bacillota</taxon>
        <taxon>Bacilli</taxon>
        <taxon>Bacillales</taxon>
        <taxon>Caryophanaceae</taxon>
        <taxon>Viridibacillus</taxon>
    </lineage>
</organism>
<comment type="caution">
    <text evidence="16">The sequence shown here is derived from an EMBL/GenBank/DDBJ whole genome shotgun (WGS) entry which is preliminary data.</text>
</comment>
<comment type="subcellular location">
    <subcellularLocation>
        <location evidence="2">Cell membrane</location>
        <topology evidence="2">Multi-pass membrane protein</topology>
    </subcellularLocation>
</comment>